<evidence type="ECO:0000313" key="2">
    <source>
        <dbReference type="EMBL" id="MBO8458783.1"/>
    </source>
</evidence>
<organism evidence="2 3">
    <name type="scientific">Candidatus Gallipaludibacter merdavium</name>
    <dbReference type="NCBI Taxonomy" id="2840839"/>
    <lineage>
        <taxon>Bacteria</taxon>
        <taxon>Pseudomonadati</taxon>
        <taxon>Bacteroidota</taxon>
        <taxon>Bacteroidia</taxon>
        <taxon>Bacteroidales</taxon>
        <taxon>Candidatus Gallipaludibacter</taxon>
    </lineage>
</organism>
<feature type="transmembrane region" description="Helical" evidence="1">
    <location>
        <begin position="12"/>
        <end position="33"/>
    </location>
</feature>
<sequence length="229" mass="26825">MAKEKYKDSFWLSYSDLMTSLFFIMLVLFVVCIGKMKYDNVKLTDQRNQANAEKEQLERILQLDVQFEELSKSSALQYIEEKKMFIAKDFIGIEIFNPLDDTIKPEYIKTVDSVGQSLLKVVKRLYEKNPDLNFQLIIEGYAAIPWQQLQNHSYNADSKRMYELSYHRALALYYRWLSKGINLRAYNTEVIIAGSGFNGSNRDENVEENNKRFVIQIIPKISRSQSNVK</sequence>
<keyword evidence="1" id="KW-1133">Transmembrane helix</keyword>
<dbReference type="AlphaFoldDB" id="A0A9D9HRW6"/>
<comment type="caution">
    <text evidence="2">The sequence shown here is derived from an EMBL/GenBank/DDBJ whole genome shotgun (WGS) entry which is preliminary data.</text>
</comment>
<dbReference type="Proteomes" id="UP000823641">
    <property type="component" value="Unassembled WGS sequence"/>
</dbReference>
<reference evidence="2" key="2">
    <citation type="journal article" date="2021" name="PeerJ">
        <title>Extensive microbial diversity within the chicken gut microbiome revealed by metagenomics and culture.</title>
        <authorList>
            <person name="Gilroy R."/>
            <person name="Ravi A."/>
            <person name="Getino M."/>
            <person name="Pursley I."/>
            <person name="Horton D.L."/>
            <person name="Alikhan N.F."/>
            <person name="Baker D."/>
            <person name="Gharbi K."/>
            <person name="Hall N."/>
            <person name="Watson M."/>
            <person name="Adriaenssens E.M."/>
            <person name="Foster-Nyarko E."/>
            <person name="Jarju S."/>
            <person name="Secka A."/>
            <person name="Antonio M."/>
            <person name="Oren A."/>
            <person name="Chaudhuri R.R."/>
            <person name="La Ragione R."/>
            <person name="Hildebrand F."/>
            <person name="Pallen M.J."/>
        </authorList>
    </citation>
    <scope>NUCLEOTIDE SEQUENCE</scope>
    <source>
        <strain evidence="2">G3-3990</strain>
    </source>
</reference>
<keyword evidence="1" id="KW-0472">Membrane</keyword>
<protein>
    <recommendedName>
        <fullName evidence="4">OmpA-like domain-containing protein</fullName>
    </recommendedName>
</protein>
<name>A0A9D9HRW6_9BACT</name>
<dbReference type="Gene3D" id="3.30.1330.60">
    <property type="entry name" value="OmpA-like domain"/>
    <property type="match status" value="1"/>
</dbReference>
<evidence type="ECO:0008006" key="4">
    <source>
        <dbReference type="Google" id="ProtNLM"/>
    </source>
</evidence>
<dbReference type="EMBL" id="JADIMG010000003">
    <property type="protein sequence ID" value="MBO8458783.1"/>
    <property type="molecule type" value="Genomic_DNA"/>
</dbReference>
<gene>
    <name evidence="2" type="ORF">IAA73_00395</name>
</gene>
<dbReference type="InterPro" id="IPR036737">
    <property type="entry name" value="OmpA-like_sf"/>
</dbReference>
<evidence type="ECO:0000256" key="1">
    <source>
        <dbReference type="SAM" id="Phobius"/>
    </source>
</evidence>
<accession>A0A9D9HRW6</accession>
<evidence type="ECO:0000313" key="3">
    <source>
        <dbReference type="Proteomes" id="UP000823641"/>
    </source>
</evidence>
<keyword evidence="1" id="KW-0812">Transmembrane</keyword>
<proteinExistence type="predicted"/>
<reference evidence="2" key="1">
    <citation type="submission" date="2020-10" db="EMBL/GenBank/DDBJ databases">
        <authorList>
            <person name="Gilroy R."/>
        </authorList>
    </citation>
    <scope>NUCLEOTIDE SEQUENCE</scope>
    <source>
        <strain evidence="2">G3-3990</strain>
    </source>
</reference>